<gene>
    <name evidence="1" type="ORF">P5673_024383</name>
</gene>
<protein>
    <submittedName>
        <fullName evidence="1">Uncharacterized protein</fullName>
    </submittedName>
</protein>
<reference evidence="1" key="2">
    <citation type="journal article" date="2023" name="Science">
        <title>Genomic signatures of disease resistance in endangered staghorn corals.</title>
        <authorList>
            <person name="Vollmer S.V."/>
            <person name="Selwyn J.D."/>
            <person name="Despard B.A."/>
            <person name="Roesel C.L."/>
        </authorList>
    </citation>
    <scope>NUCLEOTIDE SEQUENCE</scope>
    <source>
        <strain evidence="1">K2</strain>
    </source>
</reference>
<proteinExistence type="predicted"/>
<evidence type="ECO:0000313" key="1">
    <source>
        <dbReference type="EMBL" id="KAK2554046.1"/>
    </source>
</evidence>
<sequence>MDIRAFKHDLETAPFHIASIFDDPDNRLWAWKILFDDTCNDHAPWKEVRIKSCAPPWLTNDIRYNMNERFELFKVAMANRCPEAWSAYKRVRNSVTRALRKAKASYFTKMFGEGYQPEKLEDNWSDKTKRDSLALQDKDKATALNSYFATIGTAPIAVKDVLVHRFQVLKDLIEEFKALDIPTHHYHLNLVIVNERGEIEHGRGLGVVR</sequence>
<keyword evidence="2" id="KW-1185">Reference proteome</keyword>
<organism evidence="1 2">
    <name type="scientific">Acropora cervicornis</name>
    <name type="common">Staghorn coral</name>
    <dbReference type="NCBI Taxonomy" id="6130"/>
    <lineage>
        <taxon>Eukaryota</taxon>
        <taxon>Metazoa</taxon>
        <taxon>Cnidaria</taxon>
        <taxon>Anthozoa</taxon>
        <taxon>Hexacorallia</taxon>
        <taxon>Scleractinia</taxon>
        <taxon>Astrocoeniina</taxon>
        <taxon>Acroporidae</taxon>
        <taxon>Acropora</taxon>
    </lineage>
</organism>
<reference evidence="1" key="1">
    <citation type="journal article" date="2023" name="G3 (Bethesda)">
        <title>Whole genome assembly and annotation of the endangered Caribbean coral Acropora cervicornis.</title>
        <authorList>
            <person name="Selwyn J.D."/>
            <person name="Vollmer S.V."/>
        </authorList>
    </citation>
    <scope>NUCLEOTIDE SEQUENCE</scope>
    <source>
        <strain evidence="1">K2</strain>
    </source>
</reference>
<accession>A0AAD9Q475</accession>
<name>A0AAD9Q475_ACRCE</name>
<comment type="caution">
    <text evidence="1">The sequence shown here is derived from an EMBL/GenBank/DDBJ whole genome shotgun (WGS) entry which is preliminary data.</text>
</comment>
<dbReference type="EMBL" id="JARQWQ010000072">
    <property type="protein sequence ID" value="KAK2554046.1"/>
    <property type="molecule type" value="Genomic_DNA"/>
</dbReference>
<evidence type="ECO:0000313" key="2">
    <source>
        <dbReference type="Proteomes" id="UP001249851"/>
    </source>
</evidence>
<dbReference type="AlphaFoldDB" id="A0AAD9Q475"/>
<dbReference type="Proteomes" id="UP001249851">
    <property type="component" value="Unassembled WGS sequence"/>
</dbReference>